<dbReference type="InterPro" id="IPR027417">
    <property type="entry name" value="P-loop_NTPase"/>
</dbReference>
<dbReference type="CDD" id="cd03257">
    <property type="entry name" value="ABC_NikE_OppD_transporters"/>
    <property type="match status" value="1"/>
</dbReference>
<reference evidence="6 7" key="1">
    <citation type="submission" date="2018-10" db="EMBL/GenBank/DDBJ databases">
        <title>Co-occurring genomic capacity for anaerobic methane metabolism and dissimilatory sulfite reduction discovered in the Korarchaeota.</title>
        <authorList>
            <person name="Mckay L.J."/>
            <person name="Dlakic M."/>
            <person name="Fields M.W."/>
            <person name="Delmont T.O."/>
            <person name="Eren A.M."/>
            <person name="Jay Z.J."/>
            <person name="Klingelsmith K.B."/>
            <person name="Rusch D.B."/>
            <person name="Inskeep W.P."/>
        </authorList>
    </citation>
    <scope>NUCLEOTIDE SEQUENCE [LARGE SCALE GENOMIC DNA]</scope>
    <source>
        <strain evidence="6 7">WS</strain>
    </source>
</reference>
<dbReference type="PROSITE" id="PS50893">
    <property type="entry name" value="ABC_TRANSPORTER_2"/>
    <property type="match status" value="1"/>
</dbReference>
<dbReference type="InterPro" id="IPR003593">
    <property type="entry name" value="AAA+_ATPase"/>
</dbReference>
<keyword evidence="4 6" id="KW-0067">ATP-binding</keyword>
<feature type="domain" description="ABC transporter" evidence="5">
    <location>
        <begin position="2"/>
        <end position="252"/>
    </location>
</feature>
<dbReference type="InterPro" id="IPR050319">
    <property type="entry name" value="ABC_transp_ATP-bind"/>
</dbReference>
<dbReference type="FunFam" id="3.40.50.300:FF:000016">
    <property type="entry name" value="Oligopeptide ABC transporter ATP-binding component"/>
    <property type="match status" value="1"/>
</dbReference>
<dbReference type="SMART" id="SM00382">
    <property type="entry name" value="AAA"/>
    <property type="match status" value="1"/>
</dbReference>
<dbReference type="Pfam" id="PF00005">
    <property type="entry name" value="ABC_tran"/>
    <property type="match status" value="1"/>
</dbReference>
<dbReference type="Gene3D" id="3.40.50.300">
    <property type="entry name" value="P-loop containing nucleotide triphosphate hydrolases"/>
    <property type="match status" value="1"/>
</dbReference>
<dbReference type="GO" id="GO:0016887">
    <property type="term" value="F:ATP hydrolysis activity"/>
    <property type="evidence" value="ECO:0007669"/>
    <property type="project" value="InterPro"/>
</dbReference>
<dbReference type="PROSITE" id="PS00211">
    <property type="entry name" value="ABC_TRANSPORTER_1"/>
    <property type="match status" value="1"/>
</dbReference>
<dbReference type="PANTHER" id="PTHR43776:SF7">
    <property type="entry name" value="D,D-DIPEPTIDE TRANSPORT ATP-BINDING PROTEIN DDPF-RELATED"/>
    <property type="match status" value="1"/>
</dbReference>
<dbReference type="RefSeq" id="WP_125740929.1">
    <property type="nucleotide sequence ID" value="NZ_RCOR01000015.1"/>
</dbReference>
<evidence type="ECO:0000256" key="4">
    <source>
        <dbReference type="ARBA" id="ARBA00022840"/>
    </source>
</evidence>
<dbReference type="Proteomes" id="UP000278149">
    <property type="component" value="Unassembled WGS sequence"/>
</dbReference>
<evidence type="ECO:0000259" key="5">
    <source>
        <dbReference type="PROSITE" id="PS50893"/>
    </source>
</evidence>
<keyword evidence="2" id="KW-0813">Transport</keyword>
<dbReference type="AlphaFoldDB" id="A0A3R9RJA7"/>
<dbReference type="PANTHER" id="PTHR43776">
    <property type="entry name" value="TRANSPORT ATP-BINDING PROTEIN"/>
    <property type="match status" value="1"/>
</dbReference>
<dbReference type="GO" id="GO:0015833">
    <property type="term" value="P:peptide transport"/>
    <property type="evidence" value="ECO:0007669"/>
    <property type="project" value="InterPro"/>
</dbReference>
<comment type="caution">
    <text evidence="6">The sequence shown here is derived from an EMBL/GenBank/DDBJ whole genome shotgun (WGS) entry which is preliminary data.</text>
</comment>
<evidence type="ECO:0000256" key="3">
    <source>
        <dbReference type="ARBA" id="ARBA00022741"/>
    </source>
</evidence>
<protein>
    <submittedName>
        <fullName evidence="6">ATP-binding cassette domain-containing protein</fullName>
    </submittedName>
</protein>
<dbReference type="Pfam" id="PF08352">
    <property type="entry name" value="oligo_HPY"/>
    <property type="match status" value="1"/>
</dbReference>
<name>A0A3R9RJA7_9CREN</name>
<dbReference type="EMBL" id="RCOR01000015">
    <property type="protein sequence ID" value="RSN69928.1"/>
    <property type="molecule type" value="Genomic_DNA"/>
</dbReference>
<evidence type="ECO:0000313" key="6">
    <source>
        <dbReference type="EMBL" id="RSN69928.1"/>
    </source>
</evidence>
<dbReference type="NCBIfam" id="TIGR01727">
    <property type="entry name" value="oligo_HPY"/>
    <property type="match status" value="1"/>
</dbReference>
<evidence type="ECO:0000256" key="2">
    <source>
        <dbReference type="ARBA" id="ARBA00022448"/>
    </source>
</evidence>
<comment type="similarity">
    <text evidence="1">Belongs to the ABC transporter superfamily.</text>
</comment>
<dbReference type="GO" id="GO:0055085">
    <property type="term" value="P:transmembrane transport"/>
    <property type="evidence" value="ECO:0007669"/>
    <property type="project" value="UniProtKB-ARBA"/>
</dbReference>
<dbReference type="GO" id="GO:0005524">
    <property type="term" value="F:ATP binding"/>
    <property type="evidence" value="ECO:0007669"/>
    <property type="project" value="UniProtKB-KW"/>
</dbReference>
<gene>
    <name evidence="6" type="ORF">D9Q81_02160</name>
</gene>
<keyword evidence="3" id="KW-0547">Nucleotide-binding</keyword>
<organism evidence="6 7">
    <name type="scientific">Candidatus Korarchaeum cryptofilum</name>
    <dbReference type="NCBI Taxonomy" id="498846"/>
    <lineage>
        <taxon>Archaea</taxon>
        <taxon>Thermoproteota</taxon>
        <taxon>Candidatus Korarchaeia</taxon>
        <taxon>Candidatus Korarchaeales</taxon>
        <taxon>Candidatus Korarchaeaceae</taxon>
        <taxon>Candidatus Korarchaeum</taxon>
    </lineage>
</organism>
<dbReference type="InterPro" id="IPR013563">
    <property type="entry name" value="Oligopep_ABC_C"/>
</dbReference>
<accession>A0A3R9RJA7</accession>
<evidence type="ECO:0000256" key="1">
    <source>
        <dbReference type="ARBA" id="ARBA00005417"/>
    </source>
</evidence>
<dbReference type="InterPro" id="IPR017871">
    <property type="entry name" value="ABC_transporter-like_CS"/>
</dbReference>
<evidence type="ECO:0000313" key="7">
    <source>
        <dbReference type="Proteomes" id="UP000278149"/>
    </source>
</evidence>
<dbReference type="SUPFAM" id="SSF52540">
    <property type="entry name" value="P-loop containing nucleoside triphosphate hydrolases"/>
    <property type="match status" value="1"/>
</dbReference>
<dbReference type="InterPro" id="IPR003439">
    <property type="entry name" value="ABC_transporter-like_ATP-bd"/>
</dbReference>
<proteinExistence type="inferred from homology"/>
<sequence length="323" mass="36489">MLRLQDIKKYFPVRGGVLMKVIGEIKAVDGVSMDIGEGETFGLVGESGSGKTTLGRVVLKLIEPTSGRIFFDGRDITELRGKELLPLRREMQIVFQDPYKALHPKKKVKDIVGEPLIIHEGLRGKEVEERVSEMLKLVGLNPEHMHRYPHEFSGGQRQRIVIARALILRPKFIVLDEPTSALDVSVQAKILNLLSDLKEKFGLTYLLISHNLAVVRHFSNRVGVMYLGKLVEVAPTEELFENPRHPYTIGLISSIPVPDPKLVKSRRKLLLLGEIPSPMNPPSGCRFHTRCPYAKEVCRTEEPKIEEISEGHYVACHLWRELS</sequence>